<dbReference type="EMBL" id="JAGEUA010000006">
    <property type="protein sequence ID" value="KAL0974044.1"/>
    <property type="molecule type" value="Genomic_DNA"/>
</dbReference>
<dbReference type="AlphaFoldDB" id="A0ABD0WKI6"/>
<evidence type="ECO:0000313" key="5">
    <source>
        <dbReference type="Proteomes" id="UP001557470"/>
    </source>
</evidence>
<protein>
    <recommendedName>
        <fullName evidence="3">BEN domain-containing protein</fullName>
    </recommendedName>
</protein>
<reference evidence="4 5" key="1">
    <citation type="submission" date="2024-06" db="EMBL/GenBank/DDBJ databases">
        <authorList>
            <person name="Pan Q."/>
            <person name="Wen M."/>
            <person name="Jouanno E."/>
            <person name="Zahm M."/>
            <person name="Klopp C."/>
            <person name="Cabau C."/>
            <person name="Louis A."/>
            <person name="Berthelot C."/>
            <person name="Parey E."/>
            <person name="Roest Crollius H."/>
            <person name="Montfort J."/>
            <person name="Robinson-Rechavi M."/>
            <person name="Bouchez O."/>
            <person name="Lampietro C."/>
            <person name="Lopez Roques C."/>
            <person name="Donnadieu C."/>
            <person name="Postlethwait J."/>
            <person name="Bobe J."/>
            <person name="Verreycken H."/>
            <person name="Guiguen Y."/>
        </authorList>
    </citation>
    <scope>NUCLEOTIDE SEQUENCE [LARGE SCALE GENOMIC DNA]</scope>
    <source>
        <strain evidence="4">Up_M1</strain>
        <tissue evidence="4">Testis</tissue>
    </source>
</reference>
<dbReference type="Pfam" id="PF10523">
    <property type="entry name" value="BEN"/>
    <property type="match status" value="1"/>
</dbReference>
<feature type="domain" description="BEN" evidence="3">
    <location>
        <begin position="269"/>
        <end position="363"/>
    </location>
</feature>
<feature type="compositionally biased region" description="Low complexity" evidence="2">
    <location>
        <begin position="226"/>
        <end position="255"/>
    </location>
</feature>
<proteinExistence type="predicted"/>
<name>A0ABD0WKI6_UMBPY</name>
<comment type="caution">
    <text evidence="4">The sequence shown here is derived from an EMBL/GenBank/DDBJ whole genome shotgun (WGS) entry which is preliminary data.</text>
</comment>
<feature type="compositionally biased region" description="Polar residues" evidence="2">
    <location>
        <begin position="209"/>
        <end position="220"/>
    </location>
</feature>
<dbReference type="Gene3D" id="1.10.10.2590">
    <property type="entry name" value="BEN domain"/>
    <property type="match status" value="1"/>
</dbReference>
<feature type="coiled-coil region" evidence="1">
    <location>
        <begin position="161"/>
        <end position="188"/>
    </location>
</feature>
<dbReference type="Proteomes" id="UP001557470">
    <property type="component" value="Unassembled WGS sequence"/>
</dbReference>
<feature type="region of interest" description="Disordered" evidence="2">
    <location>
        <begin position="209"/>
        <end position="262"/>
    </location>
</feature>
<gene>
    <name evidence="4" type="ORF">UPYG_G00214670</name>
</gene>
<accession>A0ABD0WKI6</accession>
<dbReference type="PROSITE" id="PS51457">
    <property type="entry name" value="BEN"/>
    <property type="match status" value="1"/>
</dbReference>
<dbReference type="InterPro" id="IPR018379">
    <property type="entry name" value="BEN_domain"/>
</dbReference>
<keyword evidence="1" id="KW-0175">Coiled coil</keyword>
<evidence type="ECO:0000259" key="3">
    <source>
        <dbReference type="PROSITE" id="PS51457"/>
    </source>
</evidence>
<dbReference type="SMART" id="SM01025">
    <property type="entry name" value="BEN"/>
    <property type="match status" value="1"/>
</dbReference>
<evidence type="ECO:0000256" key="1">
    <source>
        <dbReference type="SAM" id="Coils"/>
    </source>
</evidence>
<keyword evidence="5" id="KW-1185">Reference proteome</keyword>
<evidence type="ECO:0000256" key="2">
    <source>
        <dbReference type="SAM" id="MobiDB-lite"/>
    </source>
</evidence>
<organism evidence="4 5">
    <name type="scientific">Umbra pygmaea</name>
    <name type="common">Eastern mudminnow</name>
    <dbReference type="NCBI Taxonomy" id="75934"/>
    <lineage>
        <taxon>Eukaryota</taxon>
        <taxon>Metazoa</taxon>
        <taxon>Chordata</taxon>
        <taxon>Craniata</taxon>
        <taxon>Vertebrata</taxon>
        <taxon>Euteleostomi</taxon>
        <taxon>Actinopterygii</taxon>
        <taxon>Neopterygii</taxon>
        <taxon>Teleostei</taxon>
        <taxon>Protacanthopterygii</taxon>
        <taxon>Esociformes</taxon>
        <taxon>Umbridae</taxon>
        <taxon>Umbra</taxon>
    </lineage>
</organism>
<sequence>MAQGGSSTEHMERRFAVVRWSEGEDFGNLSDIKTDAIRGYDDAKMDQDGNPISTYSAVIEWPHGRKQRGGWPHYRGIVIFVSATRFETIRKLNSLLKEEEPAELTKRVSVAPPKYGDDSDASIVMDTQSLQVKKSKPPIRTDPAEEFLKQYGQSQPSSDCQNNLTKTVDELKQEIKDLKAENAKLKDIVLQDVPGLLLSLRTIIDSATPNKSRMEPTTPSLALPGSSQSRASSPSATSLSHPRSMLSSSAAASPSLTVPQSSKVEIHPGSGVMVEKLAWAYALNANSATVFVRHLLTAVFPVEILLVSNLCGNKRGGGEARVPLDKNKLDAIYSATLERWPGTQLSIIGSTINAKITELRSKSKNVAV</sequence>
<evidence type="ECO:0000313" key="4">
    <source>
        <dbReference type="EMBL" id="KAL0974044.1"/>
    </source>
</evidence>